<dbReference type="InterPro" id="IPR040017">
    <property type="entry name" value="XPOT"/>
</dbReference>
<comment type="function">
    <text evidence="9">tRNA nucleus export receptor which facilitates tRNA translocation across the nuclear pore complex.</text>
</comment>
<dbReference type="Gene3D" id="1.25.10.10">
    <property type="entry name" value="Leucine-rich Repeat Variant"/>
    <property type="match status" value="1"/>
</dbReference>
<evidence type="ECO:0000256" key="5">
    <source>
        <dbReference type="ARBA" id="ARBA00022884"/>
    </source>
</evidence>
<dbReference type="GO" id="GO:0016363">
    <property type="term" value="C:nuclear matrix"/>
    <property type="evidence" value="ECO:0007669"/>
    <property type="project" value="TreeGrafter"/>
</dbReference>
<keyword evidence="12" id="KW-1185">Reference proteome</keyword>
<accession>A0AAV9I757</accession>
<evidence type="ECO:0000313" key="12">
    <source>
        <dbReference type="Proteomes" id="UP001300502"/>
    </source>
</evidence>
<dbReference type="AlphaFoldDB" id="A0AAV9I757"/>
<evidence type="ECO:0000256" key="6">
    <source>
        <dbReference type="ARBA" id="ARBA00023242"/>
    </source>
</evidence>
<keyword evidence="6 9" id="KW-0539">Nucleus</keyword>
<protein>
    <recommendedName>
        <fullName evidence="2 9">Exportin-T</fullName>
    </recommendedName>
    <alternativeName>
        <fullName evidence="7 9">Exportin(tRNA)</fullName>
    </alternativeName>
    <alternativeName>
        <fullName evidence="8 9">tRNA exportin</fullName>
    </alternativeName>
</protein>
<dbReference type="GO" id="GO:0071528">
    <property type="term" value="P:tRNA re-export from nucleus"/>
    <property type="evidence" value="ECO:0007669"/>
    <property type="project" value="UniProtKB-UniRule"/>
</dbReference>
<name>A0AAV9I757_9RHOD</name>
<evidence type="ECO:0000256" key="3">
    <source>
        <dbReference type="ARBA" id="ARBA00022490"/>
    </source>
</evidence>
<dbReference type="EMBL" id="JANCYU010000012">
    <property type="protein sequence ID" value="KAK4523245.1"/>
    <property type="molecule type" value="Genomic_DNA"/>
</dbReference>
<evidence type="ECO:0000256" key="4">
    <source>
        <dbReference type="ARBA" id="ARBA00022555"/>
    </source>
</evidence>
<keyword evidence="9" id="KW-0813">Transport</keyword>
<keyword evidence="5 9" id="KW-0694">RNA-binding</keyword>
<keyword evidence="3 9" id="KW-0963">Cytoplasm</keyword>
<comment type="similarity">
    <text evidence="9">Belongs to the exportin family.</text>
</comment>
<comment type="caution">
    <text evidence="11">The sequence shown here is derived from an EMBL/GenBank/DDBJ whole genome shotgun (WGS) entry which is preliminary data.</text>
</comment>
<organism evidence="11 12">
    <name type="scientific">Galdieria yellowstonensis</name>
    <dbReference type="NCBI Taxonomy" id="3028027"/>
    <lineage>
        <taxon>Eukaryota</taxon>
        <taxon>Rhodophyta</taxon>
        <taxon>Bangiophyceae</taxon>
        <taxon>Galdieriales</taxon>
        <taxon>Galdieriaceae</taxon>
        <taxon>Galdieria</taxon>
    </lineage>
</organism>
<dbReference type="InterPro" id="IPR011989">
    <property type="entry name" value="ARM-like"/>
</dbReference>
<evidence type="ECO:0000313" key="11">
    <source>
        <dbReference type="EMBL" id="KAK4523245.1"/>
    </source>
</evidence>
<dbReference type="GO" id="GO:0031267">
    <property type="term" value="F:small GTPase binding"/>
    <property type="evidence" value="ECO:0007669"/>
    <property type="project" value="InterPro"/>
</dbReference>
<dbReference type="GO" id="GO:0005643">
    <property type="term" value="C:nuclear pore"/>
    <property type="evidence" value="ECO:0007669"/>
    <property type="project" value="TreeGrafter"/>
</dbReference>
<dbReference type="Pfam" id="PF08389">
    <property type="entry name" value="Xpo1"/>
    <property type="match status" value="1"/>
</dbReference>
<dbReference type="InterPro" id="IPR016024">
    <property type="entry name" value="ARM-type_fold"/>
</dbReference>
<evidence type="ECO:0000256" key="7">
    <source>
        <dbReference type="ARBA" id="ARBA00029784"/>
    </source>
</evidence>
<evidence type="ECO:0000256" key="9">
    <source>
        <dbReference type="RuleBase" id="RU366037"/>
    </source>
</evidence>
<feature type="domain" description="Exportin-1/Importin-beta-like" evidence="10">
    <location>
        <begin position="94"/>
        <end position="128"/>
    </location>
</feature>
<sequence length="139" mass="16263">MEDSIETAIHDSLDPNTTQDKRVRALETLLKAKQADNCWQICLEKLFKTTKFELDKFIYTIHVEEDWNGTGDTIESWKQWRSLFPETFLEANVPNFVRNKCAQLFSSLIAQEYPHSWPSIFRRLFSILPDISTGFILFG</sequence>
<evidence type="ECO:0000256" key="2">
    <source>
        <dbReference type="ARBA" id="ARBA00018928"/>
    </source>
</evidence>
<evidence type="ECO:0000259" key="10">
    <source>
        <dbReference type="Pfam" id="PF08389"/>
    </source>
</evidence>
<dbReference type="PANTHER" id="PTHR15952:SF11">
    <property type="entry name" value="EXPORTIN-T"/>
    <property type="match status" value="1"/>
</dbReference>
<dbReference type="GO" id="GO:0000049">
    <property type="term" value="F:tRNA binding"/>
    <property type="evidence" value="ECO:0007669"/>
    <property type="project" value="UniProtKB-UniRule"/>
</dbReference>
<keyword evidence="4 9" id="KW-0820">tRNA-binding</keyword>
<dbReference type="Proteomes" id="UP001300502">
    <property type="component" value="Unassembled WGS sequence"/>
</dbReference>
<evidence type="ECO:0000256" key="1">
    <source>
        <dbReference type="ARBA" id="ARBA00004496"/>
    </source>
</evidence>
<reference evidence="11 12" key="1">
    <citation type="submission" date="2022-07" db="EMBL/GenBank/DDBJ databases">
        <title>Genome-wide signatures of adaptation to extreme environments.</title>
        <authorList>
            <person name="Cho C.H."/>
            <person name="Yoon H.S."/>
        </authorList>
    </citation>
    <scope>NUCLEOTIDE SEQUENCE [LARGE SCALE GENOMIC DNA]</scope>
    <source>
        <strain evidence="11 12">108.79 E11</strain>
    </source>
</reference>
<dbReference type="SUPFAM" id="SSF48371">
    <property type="entry name" value="ARM repeat"/>
    <property type="match status" value="1"/>
</dbReference>
<dbReference type="PANTHER" id="PTHR15952">
    <property type="entry name" value="EXPORTIN-T/LOS1"/>
    <property type="match status" value="1"/>
</dbReference>
<gene>
    <name evidence="11" type="ORF">GAYE_PCTG44G1138</name>
</gene>
<comment type="subcellular location">
    <subcellularLocation>
        <location evidence="1 9">Cytoplasm</location>
    </subcellularLocation>
    <subcellularLocation>
        <location evidence="9">Nucleus</location>
    </subcellularLocation>
    <text evidence="9">Shuttles between the nucleus and the cytoplasm.</text>
</comment>
<dbReference type="InterPro" id="IPR013598">
    <property type="entry name" value="Exportin-1/Importin-b-like"/>
</dbReference>
<dbReference type="GO" id="GO:0005737">
    <property type="term" value="C:cytoplasm"/>
    <property type="evidence" value="ECO:0007669"/>
    <property type="project" value="UniProtKB-SubCell"/>
</dbReference>
<evidence type="ECO:0000256" key="8">
    <source>
        <dbReference type="ARBA" id="ARBA00032199"/>
    </source>
</evidence>
<proteinExistence type="inferred from homology"/>